<dbReference type="Gene3D" id="3.40.390.10">
    <property type="entry name" value="Collagenase (Catalytic Domain)"/>
    <property type="match status" value="1"/>
</dbReference>
<keyword evidence="3" id="KW-0479">Metal-binding</keyword>
<dbReference type="InterPro" id="IPR024079">
    <property type="entry name" value="MetalloPept_cat_dom_sf"/>
</dbReference>
<dbReference type="GO" id="GO:0046872">
    <property type="term" value="F:metal ion binding"/>
    <property type="evidence" value="ECO:0007669"/>
    <property type="project" value="UniProtKB-KW"/>
</dbReference>
<evidence type="ECO:0000313" key="7">
    <source>
        <dbReference type="EMBL" id="QBK89722.1"/>
    </source>
</evidence>
<proteinExistence type="predicted"/>
<comment type="cofactor">
    <cofactor evidence="1">
        <name>Zn(2+)</name>
        <dbReference type="ChEBI" id="CHEBI:29105"/>
    </cofactor>
</comment>
<dbReference type="GO" id="GO:0006508">
    <property type="term" value="P:proteolysis"/>
    <property type="evidence" value="ECO:0007669"/>
    <property type="project" value="UniProtKB-KW"/>
</dbReference>
<evidence type="ECO:0000256" key="2">
    <source>
        <dbReference type="ARBA" id="ARBA00022670"/>
    </source>
</evidence>
<organism evidence="7">
    <name type="scientific">Pithovirus LCPAC101</name>
    <dbReference type="NCBI Taxonomy" id="2506586"/>
    <lineage>
        <taxon>Viruses</taxon>
        <taxon>Pithoviruses</taxon>
    </lineage>
</organism>
<evidence type="ECO:0000256" key="6">
    <source>
        <dbReference type="ARBA" id="ARBA00023049"/>
    </source>
</evidence>
<protein>
    <submittedName>
        <fullName evidence="7">Peptidase family M54</fullName>
    </submittedName>
</protein>
<dbReference type="Pfam" id="PF07998">
    <property type="entry name" value="Peptidase_M54"/>
    <property type="match status" value="1"/>
</dbReference>
<reference evidence="7" key="1">
    <citation type="journal article" date="2019" name="MBio">
        <title>Virus Genomes from Deep Sea Sediments Expand the Ocean Megavirome and Support Independent Origins of Viral Gigantism.</title>
        <authorList>
            <person name="Backstrom D."/>
            <person name="Yutin N."/>
            <person name="Jorgensen S.L."/>
            <person name="Dharamshi J."/>
            <person name="Homa F."/>
            <person name="Zaremba-Niedwiedzka K."/>
            <person name="Spang A."/>
            <person name="Wolf Y.I."/>
            <person name="Koonin E.V."/>
            <person name="Ettema T.J."/>
        </authorList>
    </citation>
    <scope>NUCLEOTIDE SEQUENCE</scope>
</reference>
<evidence type="ECO:0000256" key="4">
    <source>
        <dbReference type="ARBA" id="ARBA00022801"/>
    </source>
</evidence>
<dbReference type="SUPFAM" id="SSF55486">
    <property type="entry name" value="Metalloproteases ('zincins'), catalytic domain"/>
    <property type="match status" value="1"/>
</dbReference>
<dbReference type="CDD" id="cd11375">
    <property type="entry name" value="Peptidase_M54"/>
    <property type="match status" value="1"/>
</dbReference>
<keyword evidence="2" id="KW-0645">Protease</keyword>
<dbReference type="GO" id="GO:0008237">
    <property type="term" value="F:metallopeptidase activity"/>
    <property type="evidence" value="ECO:0007669"/>
    <property type="project" value="UniProtKB-KW"/>
</dbReference>
<dbReference type="PANTHER" id="PTHR15910:SF1">
    <property type="entry name" value="ARCHAEMETZINCIN-2"/>
    <property type="match status" value="1"/>
</dbReference>
<dbReference type="EMBL" id="MK500439">
    <property type="protein sequence ID" value="QBK89722.1"/>
    <property type="molecule type" value="Genomic_DNA"/>
</dbReference>
<evidence type="ECO:0000256" key="3">
    <source>
        <dbReference type="ARBA" id="ARBA00022723"/>
    </source>
</evidence>
<name>A0A481Z1X6_9VIRU</name>
<keyword evidence="6" id="KW-0482">Metalloprotease</keyword>
<evidence type="ECO:0000256" key="5">
    <source>
        <dbReference type="ARBA" id="ARBA00022833"/>
    </source>
</evidence>
<dbReference type="InterPro" id="IPR012962">
    <property type="entry name" value="Pept_M54_archaemetzincn"/>
</dbReference>
<dbReference type="PANTHER" id="PTHR15910">
    <property type="entry name" value="ARCHAEMETZINCIN"/>
    <property type="match status" value="1"/>
</dbReference>
<sequence>MNIPYTAPTKERNIIYIVPLDTDLPNHKTISEYVGIFFQMDVIVLERHHIDTLSVEIRKGQYLATDILSYLKKILPSDAFCIMAITTKDLYEGSSDFVFGLSSYSERVGIFSVARFSTSLYDEEGQKECFEEFGIDLLQILTNDSVMNRSLKILTHEIMHSFSMEHCTYFNCLLCGCNSVIELDRWSFTLCPVCIQKLYIAHPFDVHKREQELSKFYKNNNIYKNNSI</sequence>
<gene>
    <name evidence="7" type="ORF">LCPAC101_00050</name>
</gene>
<accession>A0A481Z1X6</accession>
<evidence type="ECO:0000256" key="1">
    <source>
        <dbReference type="ARBA" id="ARBA00001947"/>
    </source>
</evidence>
<keyword evidence="5" id="KW-0862">Zinc</keyword>
<keyword evidence="4" id="KW-0378">Hydrolase</keyword>